<keyword evidence="4 10" id="KW-1134">Transmembrane beta strand</keyword>
<keyword evidence="5 10" id="KW-0812">Transmembrane</keyword>
<evidence type="ECO:0000256" key="12">
    <source>
        <dbReference type="SAM" id="SignalP"/>
    </source>
</evidence>
<organism evidence="15 16">
    <name type="scientific">Chromobacterium paludis</name>
    <dbReference type="NCBI Taxonomy" id="2605945"/>
    <lineage>
        <taxon>Bacteria</taxon>
        <taxon>Pseudomonadati</taxon>
        <taxon>Pseudomonadota</taxon>
        <taxon>Betaproteobacteria</taxon>
        <taxon>Neisseriales</taxon>
        <taxon>Chromobacteriaceae</taxon>
        <taxon>Chromobacterium</taxon>
    </lineage>
</organism>
<evidence type="ECO:0000256" key="11">
    <source>
        <dbReference type="RuleBase" id="RU003357"/>
    </source>
</evidence>
<evidence type="ECO:0000256" key="3">
    <source>
        <dbReference type="ARBA" id="ARBA00022448"/>
    </source>
</evidence>
<keyword evidence="16" id="KW-1185">Reference proteome</keyword>
<dbReference type="Pfam" id="PF00593">
    <property type="entry name" value="TonB_dep_Rec_b-barrel"/>
    <property type="match status" value="1"/>
</dbReference>
<comment type="similarity">
    <text evidence="2 10 11">Belongs to the TonB-dependent receptor family.</text>
</comment>
<evidence type="ECO:0000256" key="5">
    <source>
        <dbReference type="ARBA" id="ARBA00022692"/>
    </source>
</evidence>
<accession>A0A5C1DHV9</accession>
<dbReference type="AlphaFoldDB" id="A0A5C1DHV9"/>
<evidence type="ECO:0000256" key="9">
    <source>
        <dbReference type="ARBA" id="ARBA00023237"/>
    </source>
</evidence>
<dbReference type="GO" id="GO:0009279">
    <property type="term" value="C:cell outer membrane"/>
    <property type="evidence" value="ECO:0007669"/>
    <property type="project" value="UniProtKB-SubCell"/>
</dbReference>
<dbReference type="EMBL" id="CP043473">
    <property type="protein sequence ID" value="QEL56301.1"/>
    <property type="molecule type" value="Genomic_DNA"/>
</dbReference>
<gene>
    <name evidence="15" type="ORF">FYK34_12410</name>
</gene>
<dbReference type="RefSeq" id="WP_149296890.1">
    <property type="nucleotide sequence ID" value="NZ_CP043473.1"/>
</dbReference>
<dbReference type="InterPro" id="IPR012910">
    <property type="entry name" value="Plug_dom"/>
</dbReference>
<comment type="subcellular location">
    <subcellularLocation>
        <location evidence="1 10">Cell outer membrane</location>
        <topology evidence="1 10">Multi-pass membrane protein</topology>
    </subcellularLocation>
</comment>
<dbReference type="SUPFAM" id="SSF56935">
    <property type="entry name" value="Porins"/>
    <property type="match status" value="1"/>
</dbReference>
<keyword evidence="12" id="KW-0732">Signal</keyword>
<dbReference type="PANTHER" id="PTHR47234:SF1">
    <property type="entry name" value="TONB-DEPENDENT RECEPTOR"/>
    <property type="match status" value="1"/>
</dbReference>
<dbReference type="Gene3D" id="2.170.130.10">
    <property type="entry name" value="TonB-dependent receptor, plug domain"/>
    <property type="match status" value="1"/>
</dbReference>
<evidence type="ECO:0000313" key="16">
    <source>
        <dbReference type="Proteomes" id="UP000322079"/>
    </source>
</evidence>
<dbReference type="Gene3D" id="2.40.170.20">
    <property type="entry name" value="TonB-dependent receptor, beta-barrel domain"/>
    <property type="match status" value="1"/>
</dbReference>
<dbReference type="PROSITE" id="PS52016">
    <property type="entry name" value="TONB_DEPENDENT_REC_3"/>
    <property type="match status" value="1"/>
</dbReference>
<keyword evidence="7 10" id="KW-0472">Membrane</keyword>
<dbReference type="InterPro" id="IPR000531">
    <property type="entry name" value="Beta-barrel_TonB"/>
</dbReference>
<proteinExistence type="inferred from homology"/>
<evidence type="ECO:0000313" key="15">
    <source>
        <dbReference type="EMBL" id="QEL56301.1"/>
    </source>
</evidence>
<dbReference type="InterPro" id="IPR036942">
    <property type="entry name" value="Beta-barrel_TonB_sf"/>
</dbReference>
<evidence type="ECO:0000256" key="1">
    <source>
        <dbReference type="ARBA" id="ARBA00004571"/>
    </source>
</evidence>
<keyword evidence="8 15" id="KW-0675">Receptor</keyword>
<evidence type="ECO:0000256" key="6">
    <source>
        <dbReference type="ARBA" id="ARBA00023077"/>
    </source>
</evidence>
<feature type="domain" description="TonB-dependent receptor-like beta-barrel" evidence="13">
    <location>
        <begin position="394"/>
        <end position="860"/>
    </location>
</feature>
<evidence type="ECO:0000256" key="7">
    <source>
        <dbReference type="ARBA" id="ARBA00023136"/>
    </source>
</evidence>
<evidence type="ECO:0000256" key="2">
    <source>
        <dbReference type="ARBA" id="ARBA00009810"/>
    </source>
</evidence>
<dbReference type="KEGG" id="chrm:FYK34_12410"/>
<dbReference type="Pfam" id="PF07715">
    <property type="entry name" value="Plug"/>
    <property type="match status" value="1"/>
</dbReference>
<evidence type="ECO:0000259" key="13">
    <source>
        <dbReference type="Pfam" id="PF00593"/>
    </source>
</evidence>
<reference evidence="15 16" key="1">
    <citation type="submission" date="2019-08" db="EMBL/GenBank/DDBJ databases">
        <title>Chromobacterium paludis, a novel bacterium isolated from a Maryland marsh pond.</title>
        <authorList>
            <person name="Blackburn M.B."/>
            <person name="Gundersen-Rindal D.E."/>
        </authorList>
    </citation>
    <scope>NUCLEOTIDE SEQUENCE [LARGE SCALE GENOMIC DNA]</scope>
    <source>
        <strain evidence="16">IIBBL 257-1</strain>
    </source>
</reference>
<keyword evidence="3 10" id="KW-0813">Transport</keyword>
<name>A0A5C1DHV9_9NEIS</name>
<keyword evidence="9 10" id="KW-0998">Cell outer membrane</keyword>
<dbReference type="InterPro" id="IPR037066">
    <property type="entry name" value="Plug_dom_sf"/>
</dbReference>
<evidence type="ECO:0000259" key="14">
    <source>
        <dbReference type="Pfam" id="PF07715"/>
    </source>
</evidence>
<dbReference type="PANTHER" id="PTHR47234">
    <property type="match status" value="1"/>
</dbReference>
<feature type="chain" id="PRO_5022893876" evidence="12">
    <location>
        <begin position="22"/>
        <end position="897"/>
    </location>
</feature>
<evidence type="ECO:0000256" key="4">
    <source>
        <dbReference type="ARBA" id="ARBA00022452"/>
    </source>
</evidence>
<dbReference type="InterPro" id="IPR039426">
    <property type="entry name" value="TonB-dep_rcpt-like"/>
</dbReference>
<sequence>MRPLIFPLTCSLLFASFAAQADDDAPISLDSVTIIGSRLPQTLPGANIEILDREQIERSGADTAAKLLYRLTETTASQSGQDGTSMSPGGASIQLRGLSEKYALVLLNGHRLANYGFAANGENTFVDLNQIPTKALDSVEILRDGASALYGGDAVAGVINFKTRRDFQGVIGTLQAGQNSQRDGGNASGALTLGLGAPEQDGHNVTLTLQASHREPILKARHPTIATDDYSRLGGSDNRLQNGPPGTWADRNFQGQDDQQRDTNVYAMPGCPQVQASPDPYAGGGSNCIQDQARFSWASDRNDQAALLLTANQRLPAGGEAFGELSYAHQQQRYMMGYPSFNTWGQDWWMDPSWKMYPAAHAAQLQAINPTFQNGDPVMFIRPVYELGPSYQSLSGDNWHLLGGWRGDWRGWQAEGTLGYGLNLLSLKQDKQIDTAAAYANLHDGDNGGPGYDPFAAWNSPALAQPFLTTIERKARSERVDGEGILRRQNLFALPGGTAALALGAQFGKESLRDTPDARVVAEQIFNQYAVAAEASRHTQALFAELALPLAKRLALQLALRADRYSDFGTSISPKLDLRWQANGWLSLNAGASRDFKPPTLPELHSTLQAYAYVSDWKVCQGEQKDPASCNQGYKAYQSGNPDLKAEHADNVHFGMSLAPMRDLTLKLDWYRIRLLDAVTALDAQYVIDHEDTLYAHSGYIVRKPIPDIYHSWYPGLDRGELDYLKLPYANVGTIQSSGFDGSLNYRLPLGRLGELEFENHYSRVLGFTQALAPGALPQDMAGGTSLPRWRNILRIGHHLGDWSGNLIVRSYASTLNAARPGMPTLPGQPARLPAFSMLDCNASWQAGRRWQIGGGISNLGDKTPPYATGVGSNGYQGNWDDSWGRSYWLSARYQMP</sequence>
<evidence type="ECO:0000256" key="10">
    <source>
        <dbReference type="PROSITE-ProRule" id="PRU01360"/>
    </source>
</evidence>
<evidence type="ECO:0000256" key="8">
    <source>
        <dbReference type="ARBA" id="ARBA00023170"/>
    </source>
</evidence>
<keyword evidence="6 11" id="KW-0798">TonB box</keyword>
<feature type="signal peptide" evidence="12">
    <location>
        <begin position="1"/>
        <end position="21"/>
    </location>
</feature>
<feature type="domain" description="TonB-dependent receptor plug" evidence="14">
    <location>
        <begin position="46"/>
        <end position="158"/>
    </location>
</feature>
<protein>
    <submittedName>
        <fullName evidence="15">TonB-dependent receptor plug domain-containing protein</fullName>
    </submittedName>
</protein>
<dbReference type="Proteomes" id="UP000322079">
    <property type="component" value="Chromosome"/>
</dbReference>